<reference evidence="1" key="1">
    <citation type="submission" date="2021-01" db="EMBL/GenBank/DDBJ databases">
        <title>Adiantum capillus-veneris genome.</title>
        <authorList>
            <person name="Fang Y."/>
            <person name="Liao Q."/>
        </authorList>
    </citation>
    <scope>NUCLEOTIDE SEQUENCE</scope>
    <source>
        <strain evidence="1">H3</strain>
        <tissue evidence="1">Leaf</tissue>
    </source>
</reference>
<sequence length="113" mass="12799">MDCLEADDKELSDEEKIAMAKWFLLSPRPGEIQYVAKDLQGVLSDEAIYKQHLGRLFLCIIRSKCFLSRCLMEAAGQVLVSQYGESICIILSTCGLLRLLHLTILSRFVQESM</sequence>
<name>A0A9D4U4V2_ADICA</name>
<accession>A0A9D4U4V2</accession>
<organism evidence="1 2">
    <name type="scientific">Adiantum capillus-veneris</name>
    <name type="common">Maidenhair fern</name>
    <dbReference type="NCBI Taxonomy" id="13818"/>
    <lineage>
        <taxon>Eukaryota</taxon>
        <taxon>Viridiplantae</taxon>
        <taxon>Streptophyta</taxon>
        <taxon>Embryophyta</taxon>
        <taxon>Tracheophyta</taxon>
        <taxon>Polypodiopsida</taxon>
        <taxon>Polypodiidae</taxon>
        <taxon>Polypodiales</taxon>
        <taxon>Pteridineae</taxon>
        <taxon>Pteridaceae</taxon>
        <taxon>Vittarioideae</taxon>
        <taxon>Adiantum</taxon>
    </lineage>
</organism>
<protein>
    <submittedName>
        <fullName evidence="1">Uncharacterized protein</fullName>
    </submittedName>
</protein>
<dbReference type="OrthoDB" id="1672210at2759"/>
<dbReference type="SUPFAM" id="SSF90096">
    <property type="entry name" value="Subunits of heterodimeric actin filament capping protein Capz"/>
    <property type="match status" value="1"/>
</dbReference>
<proteinExistence type="predicted"/>
<evidence type="ECO:0000313" key="1">
    <source>
        <dbReference type="EMBL" id="KAI5061427.1"/>
    </source>
</evidence>
<gene>
    <name evidence="1" type="ORF">GOP47_0023932</name>
</gene>
<evidence type="ECO:0000313" key="2">
    <source>
        <dbReference type="Proteomes" id="UP000886520"/>
    </source>
</evidence>
<dbReference type="Gene3D" id="3.30.1140.60">
    <property type="entry name" value="F-actin capping protein, alpha subunit"/>
    <property type="match status" value="1"/>
</dbReference>
<dbReference type="Proteomes" id="UP000886520">
    <property type="component" value="Chromosome 23"/>
</dbReference>
<dbReference type="AlphaFoldDB" id="A0A9D4U4V2"/>
<keyword evidence="2" id="KW-1185">Reference proteome</keyword>
<dbReference type="InterPro" id="IPR042489">
    <property type="entry name" value="CapZ_alpha_1"/>
</dbReference>
<comment type="caution">
    <text evidence="1">The sequence shown here is derived from an EMBL/GenBank/DDBJ whole genome shotgun (WGS) entry which is preliminary data.</text>
</comment>
<dbReference type="EMBL" id="JABFUD020000023">
    <property type="protein sequence ID" value="KAI5061427.1"/>
    <property type="molecule type" value="Genomic_DNA"/>
</dbReference>
<dbReference type="InterPro" id="IPR037282">
    <property type="entry name" value="CapZ_alpha/beta"/>
</dbReference>